<feature type="region of interest" description="Disordered" evidence="1">
    <location>
        <begin position="1"/>
        <end position="24"/>
    </location>
</feature>
<sequence>MADDPNTQTPEPEAPAAFDPATATDDALYAEYSRVRTEGQELAAQADADPARLTELAAAIPALRAEIDARQARAAEVSAARDAFSALPELAAPAPVAPAAPEPAADPAPEPVAPVPSVSEMSAQTRPVPARTEPERRGDRITVALSSDAAGALRRDPGDSTTVREIGEASTRLFSQFGTSRSGGGIRASRALATFQRDRGTELTLTGDREHDATVVAHARSQSRLSGGGLMQAWQESVKAGGDGMGALTAAAGWCAPSENRYELCSLWTSDGMLDLPTTTAPRGGINYSRDWSWAQIMDASLTSFTRLTEAEVIAGETKDCTTLPCPTFEDRRLDVAVTCITGSFLQDVGYRENVATLIDGLTLKHERMVNQDVISQILTEAGTAIVIPAQGATAPGSGPDSSAVSSILAALDVAAIDMRYREQMSETQVLEAVLPQWVLAQWRADIGRRNAWHTDPFALANATIMSWFSVRNIRPQFIRGWQDAQSGLSGGPGDITAPITPITALPTTVDFLLYPAGAIVLARQDVITLTNVYDSTNLSQNLYTALFMEEGYAPIFPCGEVRRYTANACPSGATGAQVWTSCAAPAEAA</sequence>
<dbReference type="RefSeq" id="WP_265540512.1">
    <property type="nucleotide sequence ID" value="NZ_CP098740.1"/>
</dbReference>
<feature type="region of interest" description="Disordered" evidence="1">
    <location>
        <begin position="94"/>
        <end position="141"/>
    </location>
</feature>
<reference evidence="2" key="1">
    <citation type="journal article" date="2022" name="Front. Microbiol.">
        <title>Mirubactin C rescues the lethal effect of cell wall biosynthesis mutations in Bacillus subtilis.</title>
        <authorList>
            <person name="Kepplinger B."/>
            <person name="Wen X."/>
            <person name="Tyler A.R."/>
            <person name="Kim B.Y."/>
            <person name="Brown J."/>
            <person name="Banks P."/>
            <person name="Dashti Y."/>
            <person name="Mackenzie E.S."/>
            <person name="Wills C."/>
            <person name="Kawai Y."/>
            <person name="Waldron K.J."/>
            <person name="Allenby N.E.E."/>
            <person name="Wu L.J."/>
            <person name="Hall M.J."/>
            <person name="Errington J."/>
        </authorList>
    </citation>
    <scope>NUCLEOTIDE SEQUENCE</scope>
    <source>
        <strain evidence="2">MDA8-470</strain>
    </source>
</reference>
<proteinExistence type="predicted"/>
<dbReference type="Proteomes" id="UP001164963">
    <property type="component" value="Chromosome"/>
</dbReference>
<dbReference type="InterPro" id="IPR047790">
    <property type="entry name" value="MCP_Sipho"/>
</dbReference>
<gene>
    <name evidence="2" type="ORF">NEH16_07875</name>
</gene>
<evidence type="ECO:0000313" key="2">
    <source>
        <dbReference type="EMBL" id="UZK54081.1"/>
    </source>
</evidence>
<evidence type="ECO:0000313" key="3">
    <source>
        <dbReference type="Proteomes" id="UP001164963"/>
    </source>
</evidence>
<organism evidence="2 3">
    <name type="scientific">Streptomyces drozdowiczii</name>
    <dbReference type="NCBI Taxonomy" id="202862"/>
    <lineage>
        <taxon>Bacteria</taxon>
        <taxon>Bacillati</taxon>
        <taxon>Actinomycetota</taxon>
        <taxon>Actinomycetes</taxon>
        <taxon>Kitasatosporales</taxon>
        <taxon>Streptomycetaceae</taxon>
        <taxon>Streptomyces</taxon>
    </lineage>
</organism>
<evidence type="ECO:0000256" key="1">
    <source>
        <dbReference type="SAM" id="MobiDB-lite"/>
    </source>
</evidence>
<accession>A0ABY6PQK1</accession>
<dbReference type="NCBIfam" id="NF033847">
    <property type="entry name" value="MCP_Sipho"/>
    <property type="match status" value="1"/>
</dbReference>
<name>A0ABY6PQK1_9ACTN</name>
<keyword evidence="3" id="KW-1185">Reference proteome</keyword>
<dbReference type="EMBL" id="CP098740">
    <property type="protein sequence ID" value="UZK54081.1"/>
    <property type="molecule type" value="Genomic_DNA"/>
</dbReference>
<feature type="compositionally biased region" description="Pro residues" evidence="1">
    <location>
        <begin position="95"/>
        <end position="114"/>
    </location>
</feature>
<feature type="compositionally biased region" description="Low complexity" evidence="1">
    <location>
        <begin position="9"/>
        <end position="24"/>
    </location>
</feature>
<protein>
    <submittedName>
        <fullName evidence="2">Major capsid protein</fullName>
    </submittedName>
</protein>